<sequence length="113" mass="13263">MISDFHDPFEQVSYCAVRKGMRCPSCRNITDFNCHQRLFLCLACKTISSLDEIFVQSAREYLLIYPERKLTKSSMYLWCNKKIPPAKVSTLLKQHFKLQGRTKGSHYRELNIP</sequence>
<keyword evidence="2" id="KW-1185">Reference proteome</keyword>
<reference evidence="1 2" key="1">
    <citation type="submission" date="2019-01" db="EMBL/GenBank/DDBJ databases">
        <title>Draft genome sequences of the type strains of six Macrococcus species.</title>
        <authorList>
            <person name="Mazhar S."/>
            <person name="Altermann E."/>
            <person name="Hill C."/>
            <person name="Mcauliffe O."/>
        </authorList>
    </citation>
    <scope>NUCLEOTIDE SEQUENCE [LARGE SCALE GENOMIC DNA]</scope>
    <source>
        <strain evidence="1 2">CCM4815</strain>
    </source>
</reference>
<name>A0A4V3BEP1_9STAP</name>
<protein>
    <submittedName>
        <fullName evidence="1">Uncharacterized protein</fullName>
    </submittedName>
</protein>
<dbReference type="Proteomes" id="UP000294802">
    <property type="component" value="Unassembled WGS sequence"/>
</dbReference>
<dbReference type="OrthoDB" id="2164794at2"/>
<comment type="caution">
    <text evidence="1">The sequence shown here is derived from an EMBL/GenBank/DDBJ whole genome shotgun (WGS) entry which is preliminary data.</text>
</comment>
<dbReference type="RefSeq" id="WP_133444663.1">
    <property type="nucleotide sequence ID" value="NZ_SCWB01000028.1"/>
</dbReference>
<gene>
    <name evidence="1" type="ORF">ERX29_10670</name>
</gene>
<proteinExistence type="predicted"/>
<dbReference type="AlphaFoldDB" id="A0A4V3BEP1"/>
<evidence type="ECO:0000313" key="2">
    <source>
        <dbReference type="Proteomes" id="UP000294802"/>
    </source>
</evidence>
<accession>A0A4V3BEP1</accession>
<organism evidence="1 2">
    <name type="scientific">Macrococcus lamae</name>
    <dbReference type="NCBI Taxonomy" id="198484"/>
    <lineage>
        <taxon>Bacteria</taxon>
        <taxon>Bacillati</taxon>
        <taxon>Bacillota</taxon>
        <taxon>Bacilli</taxon>
        <taxon>Bacillales</taxon>
        <taxon>Staphylococcaceae</taxon>
        <taxon>Macrococcus</taxon>
    </lineage>
</organism>
<dbReference type="EMBL" id="SCWB01000028">
    <property type="protein sequence ID" value="TDM05147.1"/>
    <property type="molecule type" value="Genomic_DNA"/>
</dbReference>
<evidence type="ECO:0000313" key="1">
    <source>
        <dbReference type="EMBL" id="TDM05147.1"/>
    </source>
</evidence>